<protein>
    <submittedName>
        <fullName evidence="3">Sirohydrochlorin chelatase</fullName>
    </submittedName>
</protein>
<dbReference type="OrthoDB" id="9797895at2"/>
<dbReference type="AlphaFoldDB" id="A0A1C7ELM5"/>
<evidence type="ECO:0000256" key="2">
    <source>
        <dbReference type="ARBA" id="ARBA00023239"/>
    </source>
</evidence>
<gene>
    <name evidence="3" type="ORF">BCM40_13280</name>
</gene>
<reference evidence="3" key="1">
    <citation type="submission" date="2016-10" db="EMBL/GenBank/DDBJ databases">
        <authorList>
            <person name="See-Too W.S."/>
        </authorList>
    </citation>
    <scope>NUCLEOTIDE SEQUENCE</scope>
    <source>
        <strain evidence="3">DSM 22276</strain>
    </source>
</reference>
<dbReference type="PANTHER" id="PTHR33542:SF3">
    <property type="entry name" value="SIROHYDROCHLORIN FERROCHELATASE, CHLOROPLASTIC"/>
    <property type="match status" value="1"/>
</dbReference>
<name>A0A1C7ELM5_9BACL</name>
<dbReference type="PANTHER" id="PTHR33542">
    <property type="entry name" value="SIROHYDROCHLORIN FERROCHELATASE, CHLOROPLASTIC"/>
    <property type="match status" value="1"/>
</dbReference>
<organism evidence="3 4">
    <name type="scientific">Planococcus donghaensis</name>
    <dbReference type="NCBI Taxonomy" id="414778"/>
    <lineage>
        <taxon>Bacteria</taxon>
        <taxon>Bacillati</taxon>
        <taxon>Bacillota</taxon>
        <taxon>Bacilli</taxon>
        <taxon>Bacillales</taxon>
        <taxon>Caryophanaceae</taxon>
        <taxon>Planococcus</taxon>
    </lineage>
</organism>
<dbReference type="Proteomes" id="UP000092495">
    <property type="component" value="Chromosome"/>
</dbReference>
<evidence type="ECO:0000313" key="4">
    <source>
        <dbReference type="Proteomes" id="UP000092495"/>
    </source>
</evidence>
<dbReference type="InterPro" id="IPR002762">
    <property type="entry name" value="CbiX-like"/>
</dbReference>
<keyword evidence="4" id="KW-1185">Reference proteome</keyword>
<dbReference type="Gene3D" id="3.40.50.1400">
    <property type="match status" value="2"/>
</dbReference>
<dbReference type="KEGG" id="pdg:BCM40_13280"/>
<dbReference type="EMBL" id="CP016543">
    <property type="protein sequence ID" value="ANU24267.1"/>
    <property type="molecule type" value="Genomic_DNA"/>
</dbReference>
<dbReference type="GO" id="GO:0046872">
    <property type="term" value="F:metal ion binding"/>
    <property type="evidence" value="ECO:0007669"/>
    <property type="project" value="UniProtKB-KW"/>
</dbReference>
<proteinExistence type="predicted"/>
<dbReference type="STRING" id="414778.BCM40_13280"/>
<dbReference type="CDD" id="cd03416">
    <property type="entry name" value="CbiX_SirB_N"/>
    <property type="match status" value="1"/>
</dbReference>
<evidence type="ECO:0000313" key="3">
    <source>
        <dbReference type="EMBL" id="ANU24267.1"/>
    </source>
</evidence>
<dbReference type="Pfam" id="PF01903">
    <property type="entry name" value="CbiX"/>
    <property type="match status" value="2"/>
</dbReference>
<dbReference type="RefSeq" id="WP_065527231.1">
    <property type="nucleotide sequence ID" value="NZ_CP016543.2"/>
</dbReference>
<dbReference type="GO" id="GO:0016829">
    <property type="term" value="F:lyase activity"/>
    <property type="evidence" value="ECO:0007669"/>
    <property type="project" value="UniProtKB-KW"/>
</dbReference>
<keyword evidence="1" id="KW-0479">Metal-binding</keyword>
<dbReference type="InterPro" id="IPR050963">
    <property type="entry name" value="Sirohydro_Cobaltochel/CbiX"/>
</dbReference>
<dbReference type="CDD" id="cd03414">
    <property type="entry name" value="CbiX_SirB_C"/>
    <property type="match status" value="1"/>
</dbReference>
<sequence length="250" mass="27715">MQAVLYVSHGSRVKETRQEALAFMEQVYKNVDVVLQETCFLELASPDIATGIDRLVQQGATKIAVVPVLLLSAGHYYKDIPDEVKKAIVHYPMIYFTYGKPLGVQDRLVKILVERLEETGVARLTDARILLVGRGGKSSEITHSIEKIATELAIKIDVENVDVCYLAANTPTFDEGLQVAIRSGSKQIFVLPYLWFTGKLVQSMDQKISELSSGNPDILLCGYLGNHPAMVTALTERVHEAIQNEQQLAE</sequence>
<dbReference type="SUPFAM" id="SSF53800">
    <property type="entry name" value="Chelatase"/>
    <property type="match status" value="1"/>
</dbReference>
<evidence type="ECO:0000256" key="1">
    <source>
        <dbReference type="ARBA" id="ARBA00022723"/>
    </source>
</evidence>
<accession>A0A1C7ELM5</accession>
<keyword evidence="2" id="KW-0456">Lyase</keyword>